<dbReference type="Gramene" id="A03p43990.2_BraZ1">
    <property type="protein sequence ID" value="A03p43990.2_BraZ1.CDS"/>
    <property type="gene ID" value="A03g43990.2_BraZ1"/>
</dbReference>
<feature type="region of interest" description="Disordered" evidence="7">
    <location>
        <begin position="228"/>
        <end position="267"/>
    </location>
</feature>
<gene>
    <name evidence="10" type="ORF">BRAA03T13510Z</name>
    <name evidence="9" type="ORF">BRAPAZ1V2_A03P43990.2</name>
</gene>
<keyword evidence="3" id="KW-0547">Nucleotide-binding</keyword>
<dbReference type="GO" id="GO:0061631">
    <property type="term" value="F:ubiquitin conjugating enzyme activity"/>
    <property type="evidence" value="ECO:0007669"/>
    <property type="project" value="UniProtKB-EC"/>
</dbReference>
<dbReference type="Pfam" id="PF00179">
    <property type="entry name" value="UQ_con"/>
    <property type="match status" value="1"/>
</dbReference>
<evidence type="ECO:0000256" key="4">
    <source>
        <dbReference type="ARBA" id="ARBA00022786"/>
    </source>
</evidence>
<evidence type="ECO:0000256" key="3">
    <source>
        <dbReference type="ARBA" id="ARBA00022741"/>
    </source>
</evidence>
<evidence type="ECO:0000313" key="10">
    <source>
        <dbReference type="EMBL" id="VDC82292.1"/>
    </source>
</evidence>
<protein>
    <recommendedName>
        <fullName evidence="1">E2 ubiquitin-conjugating enzyme</fullName>
        <ecNumber evidence="1">2.3.2.23</ecNumber>
    </recommendedName>
</protein>
<dbReference type="EMBL" id="LR031572">
    <property type="protein sequence ID" value="VDC82292.1"/>
    <property type="molecule type" value="Genomic_DNA"/>
</dbReference>
<dbReference type="CDD" id="cd23805">
    <property type="entry name" value="UBCc_UBE2T"/>
    <property type="match status" value="1"/>
</dbReference>
<proteinExistence type="predicted"/>
<dbReference type="SUPFAM" id="SSF54495">
    <property type="entry name" value="UBC-like"/>
    <property type="match status" value="1"/>
</dbReference>
<name>A0A3P5ZQ96_BRACM</name>
<dbReference type="InterPro" id="IPR023313">
    <property type="entry name" value="UBQ-conjugating_AS"/>
</dbReference>
<feature type="compositionally biased region" description="Low complexity" evidence="7">
    <location>
        <begin position="412"/>
        <end position="422"/>
    </location>
</feature>
<feature type="domain" description="UBC core" evidence="8">
    <location>
        <begin position="6"/>
        <end position="166"/>
    </location>
</feature>
<evidence type="ECO:0000256" key="5">
    <source>
        <dbReference type="ARBA" id="ARBA00022840"/>
    </source>
</evidence>
<dbReference type="InterPro" id="IPR000608">
    <property type="entry name" value="UBC"/>
</dbReference>
<evidence type="ECO:0000259" key="8">
    <source>
        <dbReference type="PROSITE" id="PS50127"/>
    </source>
</evidence>
<keyword evidence="4" id="KW-0833">Ubl conjugation pathway</keyword>
<dbReference type="EMBL" id="LS974619">
    <property type="protein sequence ID" value="CAG7883056.1"/>
    <property type="molecule type" value="Genomic_DNA"/>
</dbReference>
<evidence type="ECO:0000256" key="2">
    <source>
        <dbReference type="ARBA" id="ARBA00022679"/>
    </source>
</evidence>
<dbReference type="SMART" id="SM00212">
    <property type="entry name" value="UBCc"/>
    <property type="match status" value="1"/>
</dbReference>
<dbReference type="PANTHER" id="PTHR24068">
    <property type="entry name" value="UBIQUITIN-CONJUGATING ENZYME E2"/>
    <property type="match status" value="1"/>
</dbReference>
<keyword evidence="2" id="KW-0808">Transferase</keyword>
<dbReference type="AlphaFoldDB" id="A0A3P5ZQ96"/>
<dbReference type="PROSITE" id="PS50127">
    <property type="entry name" value="UBC_2"/>
    <property type="match status" value="1"/>
</dbReference>
<dbReference type="Proteomes" id="UP000694005">
    <property type="component" value="Chromosome A03"/>
</dbReference>
<evidence type="ECO:0000256" key="7">
    <source>
        <dbReference type="SAM" id="MobiDB-lite"/>
    </source>
</evidence>
<dbReference type="EC" id="2.3.2.23" evidence="1"/>
<dbReference type="FunFam" id="3.10.110.10:FF:000041">
    <property type="entry name" value="Ubiquitin-conjugating enzyme E2 T"/>
    <property type="match status" value="1"/>
</dbReference>
<evidence type="ECO:0000256" key="1">
    <source>
        <dbReference type="ARBA" id="ARBA00012486"/>
    </source>
</evidence>
<feature type="compositionally biased region" description="Acidic residues" evidence="7">
    <location>
        <begin position="398"/>
        <end position="409"/>
    </location>
</feature>
<feature type="active site" description="Glycyl thioester intermediate" evidence="6">
    <location>
        <position position="100"/>
    </location>
</feature>
<accession>A0A3P5ZQ96</accession>
<dbReference type="GO" id="GO:0005524">
    <property type="term" value="F:ATP binding"/>
    <property type="evidence" value="ECO:0007669"/>
    <property type="project" value="UniProtKB-KW"/>
</dbReference>
<evidence type="ECO:0000256" key="6">
    <source>
        <dbReference type="PROSITE-ProRule" id="PRU10133"/>
    </source>
</evidence>
<reference evidence="10" key="1">
    <citation type="submission" date="2018-11" db="EMBL/GenBank/DDBJ databases">
        <authorList>
            <consortium name="Genoscope - CEA"/>
            <person name="William W."/>
        </authorList>
    </citation>
    <scope>NUCLEOTIDE SEQUENCE</scope>
</reference>
<dbReference type="PROSITE" id="PS00183">
    <property type="entry name" value="UBC_1"/>
    <property type="match status" value="1"/>
</dbReference>
<organism evidence="10">
    <name type="scientific">Brassica campestris</name>
    <name type="common">Field mustard</name>
    <dbReference type="NCBI Taxonomy" id="3711"/>
    <lineage>
        <taxon>Eukaryota</taxon>
        <taxon>Viridiplantae</taxon>
        <taxon>Streptophyta</taxon>
        <taxon>Embryophyta</taxon>
        <taxon>Tracheophyta</taxon>
        <taxon>Spermatophyta</taxon>
        <taxon>Magnoliopsida</taxon>
        <taxon>eudicotyledons</taxon>
        <taxon>Gunneridae</taxon>
        <taxon>Pentapetalae</taxon>
        <taxon>rosids</taxon>
        <taxon>malvids</taxon>
        <taxon>Brassicales</taxon>
        <taxon>Brassicaceae</taxon>
        <taxon>Brassiceae</taxon>
        <taxon>Brassica</taxon>
    </lineage>
</organism>
<sequence length="430" mass="46715">MAQAARLSMRMQKELKLLLSDPPHGASFPHLSSAASGSADLSSFSSIDAQMEGPEDTVYANGIFDVKIQIPERLYPFQPPIVSFATQIYHPNIDNSGRICLDILNLPPKGAWQPSLNISTVLTSIRLLLTEPNPDDGLMCEVSREYKYNRQAFDYKAREMTEKYAVKVNKSGLDGSTTTLQIHETPIAPESHGDEKVSECGTSVSARNCEKPDGIKPTLAVESSLSMTYKESRDTDQQMDGNGKRKAANGFCEANTSGNNGGSRKKLSLALPPQSQKKDLCGEQLTHEVPAACKENKKPHSIVKKLSLGLKKPLVNAASLNNSLDSSSVRSANSDNNRLRGKLSLRPLGESQLNEVSKAEVLAQTEMNQNQDVTSWGGEFEKSASEEATMPESIVVLDSEESGGEEEEATVSSRSRLSLARRGSLKCGKP</sequence>
<feature type="region of interest" description="Disordered" evidence="7">
    <location>
        <begin position="379"/>
        <end position="430"/>
    </location>
</feature>
<dbReference type="InterPro" id="IPR016135">
    <property type="entry name" value="UBQ-conjugating_enzyme/RWD"/>
</dbReference>
<keyword evidence="5" id="KW-0067">ATP-binding</keyword>
<dbReference type="Gene3D" id="3.10.110.10">
    <property type="entry name" value="Ubiquitin Conjugating Enzyme"/>
    <property type="match status" value="1"/>
</dbReference>
<evidence type="ECO:0000313" key="9">
    <source>
        <dbReference type="EMBL" id="CAG7883056.1"/>
    </source>
</evidence>